<evidence type="ECO:0000313" key="3">
    <source>
        <dbReference type="Proteomes" id="UP000635316"/>
    </source>
</evidence>
<dbReference type="Pfam" id="PF13181">
    <property type="entry name" value="TPR_8"/>
    <property type="match status" value="2"/>
</dbReference>
<evidence type="ECO:0000313" key="2">
    <source>
        <dbReference type="EMBL" id="MBK1781666.1"/>
    </source>
</evidence>
<dbReference type="EMBL" id="JAENGP010000011">
    <property type="protein sequence ID" value="MBK1781666.1"/>
    <property type="molecule type" value="Genomic_DNA"/>
</dbReference>
<name>A0ABS1ECM1_9BURK</name>
<dbReference type="InterPro" id="IPR011990">
    <property type="entry name" value="TPR-like_helical_dom_sf"/>
</dbReference>
<dbReference type="Gene3D" id="1.25.40.10">
    <property type="entry name" value="Tetratricopeptide repeat domain"/>
    <property type="match status" value="3"/>
</dbReference>
<dbReference type="Proteomes" id="UP000635316">
    <property type="component" value="Unassembled WGS sequence"/>
</dbReference>
<feature type="chain" id="PRO_5045126584" evidence="1">
    <location>
        <begin position="32"/>
        <end position="608"/>
    </location>
</feature>
<dbReference type="RefSeq" id="WP_200237041.1">
    <property type="nucleotide sequence ID" value="NZ_JAENGP010000011.1"/>
</dbReference>
<dbReference type="InterPro" id="IPR019734">
    <property type="entry name" value="TPR_rpt"/>
</dbReference>
<sequence length="608" mass="68555">MAIFPAVTVFRKILLACAVSVSTLWGSLACAQGQMTPIMPRLHAALDFIPAYKLKPVQLVDHTNADDIFSLLVVEFAIQDEKFELAAQAAFDFAKEKNDVQMAKKAMQLYLASSSSQKAADAARLWYKLDPDNEEASATALALAASNGETEGLVNALRLRLQQAKNKEQAIYQTASIVARMNDKKMALDVYEKTVEGLVDDQSTSFMLMADLAYQVNELEKAWQSSLKALELDAASDASAERVLQYGRENHKKEAMEIVGNFIQTNANARRLRLLYISEMVNDKQFDAAIHELKKMEKTFPEDFDLLYMEAQVYYQAKKLAQAKKLLKQFLDVQIQRRAALSDAETDAQGQAADARIMLAQIYEEEQNYRAAISQLEKIDEPGAQMQIKMQIAVLHGKNGNEAKATAMLQSLKPEEEEDAVRIRLMQAFIYRNAGKADQAIRYLQQADKEMPKNALIKYELAMMYEQQGSFAEMETLLREVISLKPSSPDAYNALGYVFADQNMHLEEAQLLLDRAVALAPESPFILDSMGWLQFRLGNLELAFEYLENAFELSEQADIAAHLGEVLWVKGEKDKARDIFMKGRELEKQNETLEDTIKRLGISMRDKK</sequence>
<feature type="signal peptide" evidence="1">
    <location>
        <begin position="1"/>
        <end position="31"/>
    </location>
</feature>
<dbReference type="Pfam" id="PF14559">
    <property type="entry name" value="TPR_19"/>
    <property type="match status" value="2"/>
</dbReference>
<accession>A0ABS1ECM1</accession>
<reference evidence="2 3" key="1">
    <citation type="submission" date="2020-12" db="EMBL/GenBank/DDBJ databases">
        <authorList>
            <person name="Lu T."/>
            <person name="Wang Q."/>
            <person name="Han X."/>
        </authorList>
    </citation>
    <scope>NUCLEOTIDE SEQUENCE [LARGE SCALE GENOMIC DNA]</scope>
    <source>
        <strain evidence="2 3">WQ 585</strain>
    </source>
</reference>
<organism evidence="2 3">
    <name type="scientific">Advenella mandrilli</name>
    <dbReference type="NCBI Taxonomy" id="2800330"/>
    <lineage>
        <taxon>Bacteria</taxon>
        <taxon>Pseudomonadati</taxon>
        <taxon>Pseudomonadota</taxon>
        <taxon>Betaproteobacteria</taxon>
        <taxon>Burkholderiales</taxon>
        <taxon>Alcaligenaceae</taxon>
    </lineage>
</organism>
<proteinExistence type="predicted"/>
<dbReference type="SUPFAM" id="SSF48452">
    <property type="entry name" value="TPR-like"/>
    <property type="match status" value="3"/>
</dbReference>
<gene>
    <name evidence="2" type="ORF">JHL22_10585</name>
</gene>
<dbReference type="SMART" id="SM00028">
    <property type="entry name" value="TPR"/>
    <property type="match status" value="6"/>
</dbReference>
<dbReference type="PANTHER" id="PTHR12558">
    <property type="entry name" value="CELL DIVISION CYCLE 16,23,27"/>
    <property type="match status" value="1"/>
</dbReference>
<protein>
    <submittedName>
        <fullName evidence="2">Tetratricopeptide repeat protein</fullName>
    </submittedName>
</protein>
<comment type="caution">
    <text evidence="2">The sequence shown here is derived from an EMBL/GenBank/DDBJ whole genome shotgun (WGS) entry which is preliminary data.</text>
</comment>
<keyword evidence="3" id="KW-1185">Reference proteome</keyword>
<evidence type="ECO:0000256" key="1">
    <source>
        <dbReference type="SAM" id="SignalP"/>
    </source>
</evidence>
<dbReference type="PANTHER" id="PTHR12558:SF33">
    <property type="entry name" value="BLL7664 PROTEIN"/>
    <property type="match status" value="1"/>
</dbReference>
<keyword evidence="1" id="KW-0732">Signal</keyword>